<evidence type="ECO:0000313" key="3">
    <source>
        <dbReference type="Proteomes" id="UP000567067"/>
    </source>
</evidence>
<evidence type="ECO:0000256" key="1">
    <source>
        <dbReference type="SAM" id="MobiDB-lite"/>
    </source>
</evidence>
<name>A0A7W3XTZ9_9BACL</name>
<organism evidence="2 3">
    <name type="scientific">Fontibacillus solani</name>
    <dbReference type="NCBI Taxonomy" id="1572857"/>
    <lineage>
        <taxon>Bacteria</taxon>
        <taxon>Bacillati</taxon>
        <taxon>Bacillota</taxon>
        <taxon>Bacilli</taxon>
        <taxon>Bacillales</taxon>
        <taxon>Paenibacillaceae</taxon>
        <taxon>Fontibacillus</taxon>
    </lineage>
</organism>
<evidence type="ECO:0000313" key="2">
    <source>
        <dbReference type="EMBL" id="MBA9088145.1"/>
    </source>
</evidence>
<keyword evidence="3" id="KW-1185">Reference proteome</keyword>
<feature type="region of interest" description="Disordered" evidence="1">
    <location>
        <begin position="55"/>
        <end position="90"/>
    </location>
</feature>
<dbReference type="EMBL" id="JACJIP010000043">
    <property type="protein sequence ID" value="MBA9088145.1"/>
    <property type="molecule type" value="Genomic_DNA"/>
</dbReference>
<comment type="caution">
    <text evidence="2">The sequence shown here is derived from an EMBL/GenBank/DDBJ whole genome shotgun (WGS) entry which is preliminary data.</text>
</comment>
<feature type="compositionally biased region" description="Polar residues" evidence="1">
    <location>
        <begin position="62"/>
        <end position="71"/>
    </location>
</feature>
<protein>
    <submittedName>
        <fullName evidence="2">Uncharacterized protein</fullName>
    </submittedName>
</protein>
<dbReference type="AlphaFoldDB" id="A0A7W3XTZ9"/>
<proteinExistence type="predicted"/>
<sequence>MIAHLLRMKGCAGPVCGCTEAKPTNVQQPPDPTSSLWLAPGFLQLLSSGSCLQAVDRKAQRGPQQPASRQPVTPPQTRVRRGPSALTLLP</sequence>
<reference evidence="2 3" key="1">
    <citation type="submission" date="2020-08" db="EMBL/GenBank/DDBJ databases">
        <title>Genomic Encyclopedia of Type Strains, Phase III (KMG-III): the genomes of soil and plant-associated and newly described type strains.</title>
        <authorList>
            <person name="Whitman W."/>
        </authorList>
    </citation>
    <scope>NUCLEOTIDE SEQUENCE [LARGE SCALE GENOMIC DNA]</scope>
    <source>
        <strain evidence="2 3">CECT 8693</strain>
    </source>
</reference>
<accession>A0A7W3XTZ9</accession>
<dbReference type="Proteomes" id="UP000567067">
    <property type="component" value="Unassembled WGS sequence"/>
</dbReference>
<gene>
    <name evidence="2" type="ORF">FHR92_004641</name>
</gene>